<reference evidence="1 2" key="2">
    <citation type="journal article" date="2020" name="Microbiol. Resour. Announc.">
        <title>Antarctic desert soil bacteria exhibit high novel natural product potential, evaluated through long-read genome sequencing and comparative genomics.</title>
        <authorList>
            <person name="Benaud N."/>
            <person name="Edwards R.J."/>
            <person name="Amos T.G."/>
            <person name="D'Agostino P.M."/>
            <person name="Gutierrez-Chavez C."/>
            <person name="Montgomery K."/>
            <person name="Nicetic I."/>
            <person name="Ferrari B.C."/>
        </authorList>
    </citation>
    <scope>NUCLEOTIDE SEQUENCE [LARGE SCALE GENOMIC DNA]</scope>
    <source>
        <strain evidence="1 2">SPB151</strain>
    </source>
</reference>
<keyword evidence="2" id="KW-1185">Reference proteome</keyword>
<accession>A0A7G6WWB4</accession>
<reference evidence="2" key="1">
    <citation type="submission" date="2019-09" db="EMBL/GenBank/DDBJ databases">
        <title>Antimicrobial potential of Antarctic Bacteria.</title>
        <authorList>
            <person name="Benaud N."/>
            <person name="Edwards R.J."/>
            <person name="Ferrari B.C."/>
        </authorList>
    </citation>
    <scope>NUCLEOTIDE SEQUENCE [LARGE SCALE GENOMIC DNA]</scope>
    <source>
        <strain evidence="2">SPB151</strain>
    </source>
</reference>
<evidence type="ECO:0000313" key="2">
    <source>
        <dbReference type="Proteomes" id="UP000515563"/>
    </source>
</evidence>
<dbReference type="KEGG" id="kqi:F1D05_10720"/>
<name>A0A7G6WWB4_9ACTN</name>
<dbReference type="RefSeq" id="WP_185447306.1">
    <property type="nucleotide sequence ID" value="NZ_CP043661.1"/>
</dbReference>
<evidence type="ECO:0000313" key="1">
    <source>
        <dbReference type="EMBL" id="QNE18279.1"/>
    </source>
</evidence>
<protein>
    <submittedName>
        <fullName evidence="1">Uncharacterized protein</fullName>
    </submittedName>
</protein>
<dbReference type="AlphaFoldDB" id="A0A7G6WWB4"/>
<organism evidence="1 2">
    <name type="scientific">Kribbella qitaiheensis</name>
    <dbReference type="NCBI Taxonomy" id="1544730"/>
    <lineage>
        <taxon>Bacteria</taxon>
        <taxon>Bacillati</taxon>
        <taxon>Actinomycetota</taxon>
        <taxon>Actinomycetes</taxon>
        <taxon>Propionibacteriales</taxon>
        <taxon>Kribbellaceae</taxon>
        <taxon>Kribbella</taxon>
    </lineage>
</organism>
<gene>
    <name evidence="1" type="ORF">F1D05_10720</name>
</gene>
<sequence>MNAAAAAPAEKSRVLVTLAGLPIIDHIIDADRADWFAAAMARRYRSCQVSSAPYQAEGYELVGSRPGEQS</sequence>
<dbReference type="EMBL" id="CP043661">
    <property type="protein sequence ID" value="QNE18279.1"/>
    <property type="molecule type" value="Genomic_DNA"/>
</dbReference>
<proteinExistence type="predicted"/>
<dbReference type="Proteomes" id="UP000515563">
    <property type="component" value="Chromosome"/>
</dbReference>